<gene>
    <name evidence="1" type="ORF">E5336_11000</name>
</gene>
<reference evidence="1" key="1">
    <citation type="submission" date="2019-04" db="EMBL/GenBank/DDBJ databases">
        <title>Microbes associate with the intestines of laboratory mice.</title>
        <authorList>
            <person name="Navarre W."/>
            <person name="Wong E."/>
            <person name="Huang K."/>
            <person name="Tropini C."/>
            <person name="Ng K."/>
            <person name="Yu B."/>
        </authorList>
    </citation>
    <scope>NUCLEOTIDE SEQUENCE</scope>
    <source>
        <strain evidence="1">NM09_H32</strain>
    </source>
</reference>
<accession>A0AC61R4V1</accession>
<protein>
    <submittedName>
        <fullName evidence="1">Uncharacterized protein</fullName>
    </submittedName>
</protein>
<comment type="caution">
    <text evidence="1">The sequence shown here is derived from an EMBL/GenBank/DDBJ whole genome shotgun (WGS) entry which is preliminary data.</text>
</comment>
<sequence>MKKKTLNGIAWVCAWGCALCFRPAFAMESIASTGTNVNPAIYETLEKQKKVLTNYPILFDASFDVYKSQKDEGTYVVPGLIRTETVDLHNQVDECADMTPQGVAVVDDYIMISAYCHEHKHNSVIYVLNKRSHLFVKTIILENRSHVGGIAYDPICRNLWVATKNEEEGHASVSSLKLATIDSYNFSKTRKPIRFDYVRQLPQMKNNTFMTYYDFEVYCGCFDKKTKTLSLYIYKIEPFSGHIDNRSTRTIRVAGYDFIGDICQGIAISDEYIVLSASNGPDQESMLAFFDRSDDYFLNAKPSKTITLPSRLEQVYFDGGGTLFLLFESAAKAYRQSESIDIDRVLKCDVDTLTRYVRY</sequence>
<evidence type="ECO:0000313" key="1">
    <source>
        <dbReference type="EMBL" id="TGY64968.1"/>
    </source>
</evidence>
<keyword evidence="2" id="KW-1185">Reference proteome</keyword>
<dbReference type="Proteomes" id="UP000308836">
    <property type="component" value="Unassembled WGS sequence"/>
</dbReference>
<organism evidence="1 2">
    <name type="scientific">Dubosiella muris</name>
    <dbReference type="NCBI Taxonomy" id="3038133"/>
    <lineage>
        <taxon>Bacteria</taxon>
        <taxon>Bacillati</taxon>
        <taxon>Bacillota</taxon>
        <taxon>Erysipelotrichia</taxon>
        <taxon>Erysipelotrichales</taxon>
        <taxon>Erysipelotrichaceae</taxon>
        <taxon>Dubosiella</taxon>
    </lineage>
</organism>
<proteinExistence type="predicted"/>
<evidence type="ECO:0000313" key="2">
    <source>
        <dbReference type="Proteomes" id="UP000308836"/>
    </source>
</evidence>
<dbReference type="EMBL" id="SRYG01000027">
    <property type="protein sequence ID" value="TGY64968.1"/>
    <property type="molecule type" value="Genomic_DNA"/>
</dbReference>
<name>A0AC61R4V1_9FIRM</name>